<name>A0ABN3QBL5_9ACTN</name>
<accession>A0ABN3QBL5</accession>
<protein>
    <submittedName>
        <fullName evidence="1">Uncharacterized protein</fullName>
    </submittedName>
</protein>
<comment type="caution">
    <text evidence="1">The sequence shown here is derived from an EMBL/GenBank/DDBJ whole genome shotgun (WGS) entry which is preliminary data.</text>
</comment>
<organism evidence="1 2">
    <name type="scientific">Streptomyces axinellae</name>
    <dbReference type="NCBI Taxonomy" id="552788"/>
    <lineage>
        <taxon>Bacteria</taxon>
        <taxon>Bacillati</taxon>
        <taxon>Actinomycetota</taxon>
        <taxon>Actinomycetes</taxon>
        <taxon>Kitasatosporales</taxon>
        <taxon>Streptomycetaceae</taxon>
        <taxon>Streptomyces</taxon>
    </lineage>
</organism>
<sequence>MGVLKLRNSLAGNTPAGTWGTRHTRLYHPARFESAYCWARVPSERVTALQQGG</sequence>
<keyword evidence="2" id="KW-1185">Reference proteome</keyword>
<reference evidence="1 2" key="1">
    <citation type="journal article" date="2019" name="Int. J. Syst. Evol. Microbiol.">
        <title>The Global Catalogue of Microorganisms (GCM) 10K type strain sequencing project: providing services to taxonomists for standard genome sequencing and annotation.</title>
        <authorList>
            <consortium name="The Broad Institute Genomics Platform"/>
            <consortium name="The Broad Institute Genome Sequencing Center for Infectious Disease"/>
            <person name="Wu L."/>
            <person name="Ma J."/>
        </authorList>
    </citation>
    <scope>NUCLEOTIDE SEQUENCE [LARGE SCALE GENOMIC DNA]</scope>
    <source>
        <strain evidence="1 2">JCM 16373</strain>
    </source>
</reference>
<dbReference type="EMBL" id="BAAARJ010000012">
    <property type="protein sequence ID" value="GAA2622056.1"/>
    <property type="molecule type" value="Genomic_DNA"/>
</dbReference>
<evidence type="ECO:0000313" key="1">
    <source>
        <dbReference type="EMBL" id="GAA2622056.1"/>
    </source>
</evidence>
<dbReference type="Proteomes" id="UP001501447">
    <property type="component" value="Unassembled WGS sequence"/>
</dbReference>
<evidence type="ECO:0000313" key="2">
    <source>
        <dbReference type="Proteomes" id="UP001501447"/>
    </source>
</evidence>
<proteinExistence type="predicted"/>
<gene>
    <name evidence="1" type="ORF">GCM10009863_40200</name>
</gene>